<evidence type="ECO:0000256" key="1">
    <source>
        <dbReference type="ARBA" id="ARBA00004167"/>
    </source>
</evidence>
<keyword evidence="2 9" id="KW-0812">Transmembrane</keyword>
<evidence type="ECO:0000256" key="5">
    <source>
        <dbReference type="ARBA" id="ARBA00023230"/>
    </source>
</evidence>
<feature type="region of interest" description="Disordered" evidence="8">
    <location>
        <begin position="214"/>
        <end position="246"/>
    </location>
</feature>
<evidence type="ECO:0000256" key="4">
    <source>
        <dbReference type="ARBA" id="ARBA00023136"/>
    </source>
</evidence>
<feature type="compositionally biased region" description="Polar residues" evidence="8">
    <location>
        <begin position="128"/>
        <end position="137"/>
    </location>
</feature>
<feature type="transmembrane region" description="Helical" evidence="9">
    <location>
        <begin position="299"/>
        <end position="318"/>
    </location>
</feature>
<dbReference type="InterPro" id="IPR000626">
    <property type="entry name" value="Ubiquitin-like_dom"/>
</dbReference>
<evidence type="ECO:0000313" key="12">
    <source>
        <dbReference type="Proteomes" id="UP001176940"/>
    </source>
</evidence>
<organism evidence="11 12">
    <name type="scientific">Ranitomeya imitator</name>
    <name type="common">mimic poison frog</name>
    <dbReference type="NCBI Taxonomy" id="111125"/>
    <lineage>
        <taxon>Eukaryota</taxon>
        <taxon>Metazoa</taxon>
        <taxon>Chordata</taxon>
        <taxon>Craniata</taxon>
        <taxon>Vertebrata</taxon>
        <taxon>Euteleostomi</taxon>
        <taxon>Amphibia</taxon>
        <taxon>Batrachia</taxon>
        <taxon>Anura</taxon>
        <taxon>Neobatrachia</taxon>
        <taxon>Hyloidea</taxon>
        <taxon>Dendrobatidae</taxon>
        <taxon>Dendrobatinae</taxon>
        <taxon>Ranitomeya</taxon>
    </lineage>
</organism>
<evidence type="ECO:0000256" key="3">
    <source>
        <dbReference type="ARBA" id="ARBA00022989"/>
    </source>
</evidence>
<evidence type="ECO:0000256" key="6">
    <source>
        <dbReference type="ARBA" id="ARBA00037579"/>
    </source>
</evidence>
<gene>
    <name evidence="11" type="ORF">RIMI_LOCUS21068621</name>
</gene>
<dbReference type="PANTHER" id="PTHR12943">
    <property type="entry name" value="HOMOCYSTEINE-RESPONSIVE ENDOPLASMIC RETICULUM-RESIDENT UNIQUITIN-LIKE DOMAIN HERPUD PROTEIN FAMILY MEMBER"/>
    <property type="match status" value="1"/>
</dbReference>
<dbReference type="PROSITE" id="PS50053">
    <property type="entry name" value="UBIQUITIN_2"/>
    <property type="match status" value="1"/>
</dbReference>
<keyword evidence="12" id="KW-1185">Reference proteome</keyword>
<evidence type="ECO:0000256" key="2">
    <source>
        <dbReference type="ARBA" id="ARBA00022692"/>
    </source>
</evidence>
<comment type="function">
    <text evidence="6">Could be involved in the unfolded protein response (UPR) pathway.</text>
</comment>
<keyword evidence="3 9" id="KW-1133">Transmembrane helix</keyword>
<comment type="subcellular location">
    <subcellularLocation>
        <location evidence="1">Membrane</location>
        <topology evidence="1">Single-pass membrane protein</topology>
    </subcellularLocation>
</comment>
<dbReference type="PANTHER" id="PTHR12943:SF5">
    <property type="entry name" value="HOMOCYSTEINE-RESPONSIVE ENDOPLASMIC RETICULUM-RESIDENT UBIQUITIN-LIKE DOMAIN MEMBER 2 PROTEIN"/>
    <property type="match status" value="1"/>
</dbReference>
<dbReference type="SMART" id="SM00213">
    <property type="entry name" value="UBQ"/>
    <property type="match status" value="1"/>
</dbReference>
<dbReference type="Gene3D" id="3.10.20.90">
    <property type="entry name" value="Phosphatidylinositol 3-kinase Catalytic Subunit, Chain A, domain 1"/>
    <property type="match status" value="1"/>
</dbReference>
<evidence type="ECO:0000313" key="11">
    <source>
        <dbReference type="EMBL" id="CAJ0966226.1"/>
    </source>
</evidence>
<dbReference type="Proteomes" id="UP001176940">
    <property type="component" value="Unassembled WGS sequence"/>
</dbReference>
<accession>A0ABN9MKT1</accession>
<dbReference type="CDD" id="cd17119">
    <property type="entry name" value="Ubl_HERP2"/>
    <property type="match status" value="1"/>
</dbReference>
<dbReference type="InterPro" id="IPR039751">
    <property type="entry name" value="HERPUD1/2"/>
</dbReference>
<feature type="compositionally biased region" description="Low complexity" evidence="8">
    <location>
        <begin position="111"/>
        <end position="127"/>
    </location>
</feature>
<feature type="region of interest" description="Disordered" evidence="8">
    <location>
        <begin position="87"/>
        <end position="156"/>
    </location>
</feature>
<sequence>MEQAVMDNPVTLVIKAPNQKYDDQTINCFLDWTVEKLKTHLSKVYPSKPLTKDQRLVYSGKLLLDHFCLKDVLRKQDEYHMVHLVCASRTPPNSPKPSTSRESARAEKASSRSNSEHSGSSPSVSTSRDMSSTASNSRNEENLRYRHNPPTYTDAMHNHSFQFNRQQSVENLPAQAAPAGFPVYSAFTPLQMMWWQQIYARQYYMQYQAAASSEGTPGNAVAQPPATPTANSDRPPTNPPRAAPNVAPEVNQNVQMNAQGGPVMNEEDINRDWLDWMYTVSRAAILLSIVYFYSSFSRFVMVMGAMILVYISITTATARKLFHSACPHGLFLSEPCSHRHQAGWFPFRQEDGQLQARDDAGDVNPDRVNNNDLLEMERRMDEGIQEDAAEEQGDDAPEVGSPGLVASAWSFITTFFTSLIPEGPPQIVN</sequence>
<evidence type="ECO:0000256" key="7">
    <source>
        <dbReference type="ARBA" id="ARBA00040901"/>
    </source>
</evidence>
<proteinExistence type="predicted"/>
<dbReference type="Pfam" id="PF00240">
    <property type="entry name" value="ubiquitin"/>
    <property type="match status" value="1"/>
</dbReference>
<dbReference type="SUPFAM" id="SSF54236">
    <property type="entry name" value="Ubiquitin-like"/>
    <property type="match status" value="1"/>
</dbReference>
<dbReference type="EMBL" id="CAUEEQ010072816">
    <property type="protein sequence ID" value="CAJ0966226.1"/>
    <property type="molecule type" value="Genomic_DNA"/>
</dbReference>
<protein>
    <recommendedName>
        <fullName evidence="7">Homocysteine-responsive endoplasmic reticulum-resident ubiquitin-like domain member 2 protein</fullName>
    </recommendedName>
</protein>
<name>A0ABN9MKT1_9NEOB</name>
<comment type="caution">
    <text evidence="11">The sequence shown here is derived from an EMBL/GenBank/DDBJ whole genome shotgun (WGS) entry which is preliminary data.</text>
</comment>
<reference evidence="11" key="1">
    <citation type="submission" date="2023-07" db="EMBL/GenBank/DDBJ databases">
        <authorList>
            <person name="Stuckert A."/>
        </authorList>
    </citation>
    <scope>NUCLEOTIDE SEQUENCE</scope>
</reference>
<keyword evidence="5" id="KW-0834">Unfolded protein response</keyword>
<evidence type="ECO:0000259" key="10">
    <source>
        <dbReference type="PROSITE" id="PS50053"/>
    </source>
</evidence>
<evidence type="ECO:0000256" key="9">
    <source>
        <dbReference type="SAM" id="Phobius"/>
    </source>
</evidence>
<dbReference type="InterPro" id="IPR029071">
    <property type="entry name" value="Ubiquitin-like_domsf"/>
</dbReference>
<keyword evidence="4 9" id="KW-0472">Membrane</keyword>
<evidence type="ECO:0000256" key="8">
    <source>
        <dbReference type="SAM" id="MobiDB-lite"/>
    </source>
</evidence>
<feature type="domain" description="Ubiquitin-like" evidence="10">
    <location>
        <begin position="10"/>
        <end position="71"/>
    </location>
</feature>